<dbReference type="PROSITE" id="PS50931">
    <property type="entry name" value="HTH_LYSR"/>
    <property type="match status" value="1"/>
</dbReference>
<dbReference type="SUPFAM" id="SSF53850">
    <property type="entry name" value="Periplasmic binding protein-like II"/>
    <property type="match status" value="1"/>
</dbReference>
<evidence type="ECO:0000259" key="5">
    <source>
        <dbReference type="PROSITE" id="PS50931"/>
    </source>
</evidence>
<reference evidence="6" key="2">
    <citation type="journal article" date="2021" name="PeerJ">
        <title>Extensive microbial diversity within the chicken gut microbiome revealed by metagenomics and culture.</title>
        <authorList>
            <person name="Gilroy R."/>
            <person name="Ravi A."/>
            <person name="Getino M."/>
            <person name="Pursley I."/>
            <person name="Horton D.L."/>
            <person name="Alikhan N.F."/>
            <person name="Baker D."/>
            <person name="Gharbi K."/>
            <person name="Hall N."/>
            <person name="Watson M."/>
            <person name="Adriaenssens E.M."/>
            <person name="Foster-Nyarko E."/>
            <person name="Jarju S."/>
            <person name="Secka A."/>
            <person name="Antonio M."/>
            <person name="Oren A."/>
            <person name="Chaudhuri R.R."/>
            <person name="La Ragione R."/>
            <person name="Hildebrand F."/>
            <person name="Pallen M.J."/>
        </authorList>
    </citation>
    <scope>NUCLEOTIDE SEQUENCE</scope>
    <source>
        <strain evidence="6">13361</strain>
    </source>
</reference>
<dbReference type="Gene3D" id="1.10.10.10">
    <property type="entry name" value="Winged helix-like DNA-binding domain superfamily/Winged helix DNA-binding domain"/>
    <property type="match status" value="1"/>
</dbReference>
<name>A0A9D0Z361_9FIRM</name>
<dbReference type="InterPro" id="IPR036388">
    <property type="entry name" value="WH-like_DNA-bd_sf"/>
</dbReference>
<feature type="domain" description="HTH lysR-type" evidence="5">
    <location>
        <begin position="1"/>
        <end position="53"/>
    </location>
</feature>
<dbReference type="Pfam" id="PF00126">
    <property type="entry name" value="HTH_1"/>
    <property type="match status" value="1"/>
</dbReference>
<comment type="similarity">
    <text evidence="1">Belongs to the LysR transcriptional regulatory family.</text>
</comment>
<evidence type="ECO:0000256" key="1">
    <source>
        <dbReference type="ARBA" id="ARBA00009437"/>
    </source>
</evidence>
<dbReference type="InterPro" id="IPR036390">
    <property type="entry name" value="WH_DNA-bd_sf"/>
</dbReference>
<sequence length="303" mass="35279">MKYAVEIARCGSINQAAQNLYVTQSSLSKAMKELESTLGYAVFQRGPGGTTVTKDGQDFLQTAEEIVYKLDYLERQTRLRHDQQASINISIPRATYITYAFTEFFKEIQNLEQIQINFSETNSREAVDNILYHGFHLGIIRYPDVLEDNIMQTLQQKKLRFRRIWTFDYLLLVSRESPLAGKPEVHPADLKGYVELLHGDTSNTFLPERTDDPAESEPGKRIYLYERGSQFDFLSNVPTTYMWVSPLPEKVLKQHELVQIPCPDNRFRYKDILIYHEDYPFGGYAEQFYNVLLQTKDEIEKTK</sequence>
<evidence type="ECO:0000256" key="2">
    <source>
        <dbReference type="ARBA" id="ARBA00023015"/>
    </source>
</evidence>
<dbReference type="AlphaFoldDB" id="A0A9D0Z361"/>
<dbReference type="SUPFAM" id="SSF46785">
    <property type="entry name" value="Winged helix' DNA-binding domain"/>
    <property type="match status" value="1"/>
</dbReference>
<dbReference type="InterPro" id="IPR000847">
    <property type="entry name" value="LysR_HTH_N"/>
</dbReference>
<organism evidence="6 7">
    <name type="scientific">Candidatus Faecousia excrementigallinarum</name>
    <dbReference type="NCBI Taxonomy" id="2840806"/>
    <lineage>
        <taxon>Bacteria</taxon>
        <taxon>Bacillati</taxon>
        <taxon>Bacillota</taxon>
        <taxon>Clostridia</taxon>
        <taxon>Eubacteriales</taxon>
        <taxon>Oscillospiraceae</taxon>
        <taxon>Faecousia</taxon>
    </lineage>
</organism>
<comment type="caution">
    <text evidence="6">The sequence shown here is derived from an EMBL/GenBank/DDBJ whole genome shotgun (WGS) entry which is preliminary data.</text>
</comment>
<dbReference type="Pfam" id="PF03466">
    <property type="entry name" value="LysR_substrate"/>
    <property type="match status" value="1"/>
</dbReference>
<dbReference type="Proteomes" id="UP000886796">
    <property type="component" value="Unassembled WGS sequence"/>
</dbReference>
<reference evidence="6" key="1">
    <citation type="submission" date="2020-10" db="EMBL/GenBank/DDBJ databases">
        <authorList>
            <person name="Gilroy R."/>
        </authorList>
    </citation>
    <scope>NUCLEOTIDE SEQUENCE</scope>
    <source>
        <strain evidence="6">13361</strain>
    </source>
</reference>
<dbReference type="InterPro" id="IPR005119">
    <property type="entry name" value="LysR_subst-bd"/>
</dbReference>
<proteinExistence type="inferred from homology"/>
<evidence type="ECO:0000313" key="7">
    <source>
        <dbReference type="Proteomes" id="UP000886796"/>
    </source>
</evidence>
<keyword evidence="3" id="KW-0238">DNA-binding</keyword>
<dbReference type="GO" id="GO:0003677">
    <property type="term" value="F:DNA binding"/>
    <property type="evidence" value="ECO:0007669"/>
    <property type="project" value="UniProtKB-KW"/>
</dbReference>
<dbReference type="Gene3D" id="3.40.190.290">
    <property type="match status" value="1"/>
</dbReference>
<dbReference type="CDD" id="cd05466">
    <property type="entry name" value="PBP2_LTTR_substrate"/>
    <property type="match status" value="1"/>
</dbReference>
<keyword evidence="4" id="KW-0804">Transcription</keyword>
<evidence type="ECO:0000256" key="4">
    <source>
        <dbReference type="ARBA" id="ARBA00023163"/>
    </source>
</evidence>
<dbReference type="EMBL" id="DVFK01000012">
    <property type="protein sequence ID" value="HIQ67048.1"/>
    <property type="molecule type" value="Genomic_DNA"/>
</dbReference>
<accession>A0A9D0Z361</accession>
<evidence type="ECO:0000256" key="3">
    <source>
        <dbReference type="ARBA" id="ARBA00023125"/>
    </source>
</evidence>
<protein>
    <submittedName>
        <fullName evidence="6">LysR family transcriptional regulator</fullName>
    </submittedName>
</protein>
<dbReference type="PANTHER" id="PTHR30346">
    <property type="entry name" value="TRANSCRIPTIONAL DUAL REGULATOR HCAR-RELATED"/>
    <property type="match status" value="1"/>
</dbReference>
<keyword evidence="2" id="KW-0805">Transcription regulation</keyword>
<dbReference type="PANTHER" id="PTHR30346:SF28">
    <property type="entry name" value="HTH-TYPE TRANSCRIPTIONAL REGULATOR CYNR"/>
    <property type="match status" value="1"/>
</dbReference>
<gene>
    <name evidence="6" type="ORF">IAB74_00875</name>
</gene>
<dbReference type="GO" id="GO:0032993">
    <property type="term" value="C:protein-DNA complex"/>
    <property type="evidence" value="ECO:0007669"/>
    <property type="project" value="TreeGrafter"/>
</dbReference>
<dbReference type="PRINTS" id="PR00039">
    <property type="entry name" value="HTHLYSR"/>
</dbReference>
<evidence type="ECO:0000313" key="6">
    <source>
        <dbReference type="EMBL" id="HIQ67048.1"/>
    </source>
</evidence>
<dbReference type="GO" id="GO:0003700">
    <property type="term" value="F:DNA-binding transcription factor activity"/>
    <property type="evidence" value="ECO:0007669"/>
    <property type="project" value="InterPro"/>
</dbReference>